<dbReference type="NCBIfam" id="NF047446">
    <property type="entry name" value="barrel_OmpL47"/>
    <property type="match status" value="2"/>
</dbReference>
<dbReference type="Gene3D" id="2.60.120.260">
    <property type="entry name" value="Galactose-binding domain-like"/>
    <property type="match status" value="2"/>
</dbReference>
<dbReference type="InterPro" id="IPR013737">
    <property type="entry name" value="Bac_rhamnosid_N"/>
</dbReference>
<dbReference type="Pfam" id="PF05592">
    <property type="entry name" value="Bac_rhamnosid"/>
    <property type="match status" value="1"/>
</dbReference>
<dbReference type="PANTHER" id="PTHR33307:SF6">
    <property type="entry name" value="ALPHA-RHAMNOSIDASE (EUROFUNG)-RELATED"/>
    <property type="match status" value="1"/>
</dbReference>
<dbReference type="Proteomes" id="UP000294194">
    <property type="component" value="Unassembled WGS sequence"/>
</dbReference>
<feature type="domain" description="Alpha-L-rhamnosidase concanavalin-like" evidence="6">
    <location>
        <begin position="539"/>
        <end position="637"/>
    </location>
</feature>
<keyword evidence="5" id="KW-0732">Signal</keyword>
<dbReference type="PANTHER" id="PTHR33307">
    <property type="entry name" value="ALPHA-RHAMNOSIDASE (EUROFUNG)"/>
    <property type="match status" value="1"/>
</dbReference>
<dbReference type="InterPro" id="IPR008902">
    <property type="entry name" value="Rhamnosid_concanavalin"/>
</dbReference>
<name>A0A4Q9GU58_9MICO</name>
<dbReference type="InterPro" id="IPR035398">
    <property type="entry name" value="Bac_rhamnosid_C"/>
</dbReference>
<dbReference type="InterPro" id="IPR012341">
    <property type="entry name" value="6hp_glycosidase-like_sf"/>
</dbReference>
<dbReference type="Pfam" id="PF25788">
    <property type="entry name" value="Ig_Rha78A_N"/>
    <property type="match status" value="1"/>
</dbReference>
<dbReference type="InterPro" id="IPR058094">
    <property type="entry name" value="Ig-like_OmpL47-like"/>
</dbReference>
<accession>A0A4Q9GU58</accession>
<evidence type="ECO:0000256" key="3">
    <source>
        <dbReference type="ARBA" id="ARBA00022801"/>
    </source>
</evidence>
<dbReference type="InterPro" id="IPR013783">
    <property type="entry name" value="Ig-like_fold"/>
</dbReference>
<evidence type="ECO:0000259" key="7">
    <source>
        <dbReference type="Pfam" id="PF08531"/>
    </source>
</evidence>
<evidence type="ECO:0000259" key="8">
    <source>
        <dbReference type="Pfam" id="PF10633"/>
    </source>
</evidence>
<evidence type="ECO:0000259" key="6">
    <source>
        <dbReference type="Pfam" id="PF05592"/>
    </source>
</evidence>
<dbReference type="Gene3D" id="2.60.420.10">
    <property type="entry name" value="Maltose phosphorylase, domain 3"/>
    <property type="match status" value="1"/>
</dbReference>
<dbReference type="Pfam" id="PF17390">
    <property type="entry name" value="Bac_rhamnosid_C"/>
    <property type="match status" value="1"/>
</dbReference>
<evidence type="ECO:0000259" key="9">
    <source>
        <dbReference type="Pfam" id="PF16640"/>
    </source>
</evidence>
<dbReference type="Pfam" id="PF08531">
    <property type="entry name" value="Bac_rhamnosid_N"/>
    <property type="match status" value="1"/>
</dbReference>
<organism evidence="12 13">
    <name type="scientific">Glaciihabitans arcticus</name>
    <dbReference type="NCBI Taxonomy" id="2668039"/>
    <lineage>
        <taxon>Bacteria</taxon>
        <taxon>Bacillati</taxon>
        <taxon>Actinomycetota</taxon>
        <taxon>Actinomycetes</taxon>
        <taxon>Micrococcales</taxon>
        <taxon>Microbacteriaceae</taxon>
        <taxon>Glaciihabitans</taxon>
    </lineage>
</organism>
<reference evidence="13" key="1">
    <citation type="submission" date="2019-02" db="EMBL/GenBank/DDBJ databases">
        <title>Glaciihabitans arcticus sp. nov., a psychrotolerant bacterium isolated from polar soil.</title>
        <authorList>
            <person name="Dahal R.H."/>
        </authorList>
    </citation>
    <scope>NUCLEOTIDE SEQUENCE [LARGE SCALE GENOMIC DNA]</scope>
    <source>
        <strain evidence="13">RP-3-7</strain>
    </source>
</reference>
<comment type="caution">
    <text evidence="12">The sequence shown here is derived from an EMBL/GenBank/DDBJ whole genome shotgun (WGS) entry which is preliminary data.</text>
</comment>
<dbReference type="InterPro" id="IPR035396">
    <property type="entry name" value="Bac_rhamnosid6H"/>
</dbReference>
<dbReference type="Gene3D" id="1.50.10.10">
    <property type="match status" value="1"/>
</dbReference>
<dbReference type="Pfam" id="PF10633">
    <property type="entry name" value="NPCBM_assoc"/>
    <property type="match status" value="1"/>
</dbReference>
<feature type="domain" description="Alpha-L-rhamnosidase C-terminal" evidence="11">
    <location>
        <begin position="988"/>
        <end position="1053"/>
    </location>
</feature>
<feature type="domain" description="Bacterial Ig-like" evidence="9">
    <location>
        <begin position="2129"/>
        <end position="2214"/>
    </location>
</feature>
<feature type="compositionally biased region" description="Polar residues" evidence="4">
    <location>
        <begin position="1571"/>
        <end position="1584"/>
    </location>
</feature>
<dbReference type="EMBL" id="SISG01000001">
    <property type="protein sequence ID" value="TBN58271.1"/>
    <property type="molecule type" value="Genomic_DNA"/>
</dbReference>
<proteinExistence type="predicted"/>
<feature type="region of interest" description="Disordered" evidence="4">
    <location>
        <begin position="1571"/>
        <end position="1590"/>
    </location>
</feature>
<dbReference type="Pfam" id="PF17389">
    <property type="entry name" value="Bac_rhamnosid6H"/>
    <property type="match status" value="1"/>
</dbReference>
<gene>
    <name evidence="12" type="ORF">EYE40_13180</name>
</gene>
<dbReference type="Pfam" id="PF16640">
    <property type="entry name" value="Big_3_5"/>
    <property type="match status" value="1"/>
</dbReference>
<dbReference type="GO" id="GO:0030596">
    <property type="term" value="F:alpha-L-rhamnosidase activity"/>
    <property type="evidence" value="ECO:0007669"/>
    <property type="project" value="UniProtKB-EC"/>
</dbReference>
<comment type="catalytic activity">
    <reaction evidence="1">
        <text>Hydrolysis of terminal non-reducing alpha-L-rhamnose residues in alpha-L-rhamnosides.</text>
        <dbReference type="EC" id="3.2.1.40"/>
    </reaction>
</comment>
<dbReference type="Gene3D" id="2.60.40.2700">
    <property type="match status" value="1"/>
</dbReference>
<dbReference type="EC" id="3.2.1.40" evidence="2"/>
<feature type="chain" id="PRO_5020820014" description="alpha-L-rhamnosidase" evidence="5">
    <location>
        <begin position="37"/>
        <end position="2215"/>
    </location>
</feature>
<dbReference type="RefSeq" id="WP_130982378.1">
    <property type="nucleotide sequence ID" value="NZ_SISG01000001.1"/>
</dbReference>
<evidence type="ECO:0000313" key="13">
    <source>
        <dbReference type="Proteomes" id="UP000294194"/>
    </source>
</evidence>
<feature type="signal peptide" evidence="5">
    <location>
        <begin position="1"/>
        <end position="36"/>
    </location>
</feature>
<dbReference type="SUPFAM" id="SSF48208">
    <property type="entry name" value="Six-hairpin glycosidases"/>
    <property type="match status" value="1"/>
</dbReference>
<dbReference type="Gene3D" id="3.30.1920.20">
    <property type="match status" value="1"/>
</dbReference>
<keyword evidence="13" id="KW-1185">Reference proteome</keyword>
<dbReference type="InterPro" id="IPR008928">
    <property type="entry name" value="6-hairpin_glycosidase_sf"/>
</dbReference>
<feature type="domain" description="Alpha-L-rhamnosidase six-hairpin glycosidase" evidence="10">
    <location>
        <begin position="644"/>
        <end position="986"/>
    </location>
</feature>
<protein>
    <recommendedName>
        <fullName evidence="2">alpha-L-rhamnosidase</fullName>
        <ecNumber evidence="2">3.2.1.40</ecNumber>
    </recommendedName>
</protein>
<evidence type="ECO:0000256" key="2">
    <source>
        <dbReference type="ARBA" id="ARBA00012652"/>
    </source>
</evidence>
<feature type="domain" description="Bacterial alpha-L-rhamnosidase N-terminal" evidence="7">
    <location>
        <begin position="359"/>
        <end position="528"/>
    </location>
</feature>
<evidence type="ECO:0000259" key="11">
    <source>
        <dbReference type="Pfam" id="PF17390"/>
    </source>
</evidence>
<evidence type="ECO:0000256" key="5">
    <source>
        <dbReference type="SAM" id="SignalP"/>
    </source>
</evidence>
<dbReference type="Gene3D" id="2.60.40.10">
    <property type="entry name" value="Immunoglobulins"/>
    <property type="match status" value="3"/>
</dbReference>
<feature type="domain" description="Alpha-galactosidase NEW3" evidence="8">
    <location>
        <begin position="1215"/>
        <end position="1287"/>
    </location>
</feature>
<evidence type="ECO:0000256" key="4">
    <source>
        <dbReference type="SAM" id="MobiDB-lite"/>
    </source>
</evidence>
<dbReference type="InterPro" id="IPR032109">
    <property type="entry name" value="Big_3_5"/>
</dbReference>
<evidence type="ECO:0000259" key="10">
    <source>
        <dbReference type="Pfam" id="PF17389"/>
    </source>
</evidence>
<evidence type="ECO:0000313" key="12">
    <source>
        <dbReference type="EMBL" id="TBN58271.1"/>
    </source>
</evidence>
<keyword evidence="3" id="KW-0378">Hydrolase</keyword>
<dbReference type="InterPro" id="IPR016007">
    <property type="entry name" value="Alpha_rhamnosid"/>
</dbReference>
<evidence type="ECO:0000256" key="1">
    <source>
        <dbReference type="ARBA" id="ARBA00001445"/>
    </source>
</evidence>
<sequence length="2215" mass="230996">MTVQRFLTRPTRVAALALTMALIVGGTTIGAGAASAADAPLAAAGLRTDSLVNPLGINGDDPEFTWQLKSDTRATLQTAHRIVVSSTRAKAAAGDADVWNPGWVSSEQSVDVTYAGPALESATPYYWAVQVRDNHGRESALSTVGSFETALLAASEWDADWIGEDSEAALNQWKDYSVELSASSITGALGVYLRANASASNAYMWQISVSGTDAFIRPHIRTNGNYNVPTGTKIDPTFLNGPITSTTANTFRFDVVGNSIATYVNDHLVVTTPVTNFARGYVGFRSSAGESGTAHSLKVTTVGAAPKTLVNTAFPLGDTTFTGGSQTVAGSRVYAVNDGLLNGLDTEPIFRSDFTAGSDIASARLYASALGVYEFRINGERVGDLELAPGWTDYNKRVAFQTYDVTDLVKTGDNAIGALTGAGWYSGSLGWFGPNQYGTDSRLLGQLVITYADGSQKIVGTDGDWTTTKGPVLASDLLMGETYDANKWQDGWDEAGFDDSSWNAVLDAGALATSKLEPQPEPPVRITQELAPITLTNVNGAWVYDLGQNMVGKVRLNVGANANNGARITLKHAEILHADGSVAMENLRSAKATDYFTPVAGGGAQTYVPRFTYHGFRYVELTGFVGTPTLATITGLVEGSDNEATSTFDSSSTMLNKLQKNIVWGQRGNFFSVPTDTPARDERLGWTGDINVFAPTAAFNMYSEEFLRKWMTDMRDAQHANGAYPEVAPQFCKNPAVHDSCDAGSTGWADAGVTVPFVVWQNYGDTGIITENWDSMVDYIDFLDAQAVNNVRPGYGHWGDWLNLSDPTPGNVLGTAFYAHSVDLMAQMATATGRTAEATAYTAKFAAIKAAYQDAFVAADGTVTGGSQTAYAISIGMGLVPESLVEAAGTKLAARVAAKGGHLSTGFLGTPYLLPALTQSGQEKVAYSLMMSETAPSWGYEVAMGATTMWEKWDSLGANGQPTDYGMNSFNHYAFGAVGDWMYQTIGGIRSTEPGFKHSVIAPQPGGGLTHAAVGHTSVYGRVASDWTITGGRMALTVDVPANTTSTVRIAAKNLHEVFEGDVAVADAVGVESVTLSGSDAVIEVGSGHYAFSIDEVAGTFGTITDGLAAIDDALDGAGLSVSDRALADGYVDDARAAVGAADAATTDSAAALAVHTALARLASLTTLLIAAESDAELLDAVAEVSADLSGLSAGFLDVSASIVVSAGAVSPSGTATATIAVENDGDSELASVDTSLTAPAGWKVLSLSHPVAAVLAPGATREGAYSVRVAAAGPLGSNPLAGTATYRFNGSTATIPVTGAVSVTSPISLTASAIPAAAPGSAVTANVTVTNASGTAVRGTLQTASAGWRIASGEPVTVPSNGSLVVPVTLQVDETANGGAASLVLAFAVGGETWSSVTVGATVNLSLDGPTLTQYDYVDVGEAVSEAAHEMTKSNGSGVTAEAGRSRRYVGITDPTGFMQYRLAVPAGKPFTLKLTETYDRNQTKDYRVLVNGTLVQRRINVHTGGLSLVTYSIPVSDTTLSASGSVVVRIENNNPLVPNTYDPSIADLWTTAFTDYVDLGNTASETAHATTFSSRSGTNTEAGRTRRYADRLDPNGFIQFTAKIEQGKPFTIQTVDTFDGPQRKVYDVFVNGTKIERHDYTRTASGAGLATTVVLVDNPALLTSGTVTLRFQSESSGTYYDPSLADVWVTPAAADTLAPSLEPVVTGEIGAGGWYTSEVTVDATARDNRRAPVTVEHKLGSADWTAHSGAVTVSDEGDTAIGLRATDAAGNAGAIDTLDLRIDSVAPSVNIDGFQLEVDDETSGLASVRYRLADGPWAAFEGDVFVFDGAGTFRVEVVADDVAGNRTHDVSYITIDDATDPEVTLTTSLAPVGGWLPADATVALEATDDVGIATLQYRLPGSDWKNYTAPLEFEPGKHTVTARAVDFAGNTSAIATLPVWIDGTAPVTASVVAGNPSNRDRLDVRLTATDAESGVAATKYSVDGDDWVTLEGSTVTVTGYGRHTVEFASTDRVGNVEKTRSVAVSIKDVDALINYTKPTMTGTAKVGSTLTATTGTWNTTGLDIEIEWLRGGVVIPNAGTTTYLITPADIGKTISVRVTASKPELLGVAVTTAATVAIPKVVTVTTLTASKTSVTRNSTVVLSMTVSAPVGTPAGTVTVYLAGKKFKTVTLVNGQATLSVKFGQKKTYVVGAVYAGSTTYAGDSSPNVSIKVK</sequence>
<dbReference type="InterPro" id="IPR018905">
    <property type="entry name" value="A-galactase_NEW3"/>
</dbReference>
<dbReference type="GO" id="GO:0005975">
    <property type="term" value="P:carbohydrate metabolic process"/>
    <property type="evidence" value="ECO:0007669"/>
    <property type="project" value="InterPro"/>
</dbReference>